<gene>
    <name evidence="2" type="ORF">KAF25_009635</name>
</gene>
<proteinExistence type="predicted"/>
<dbReference type="AlphaFoldDB" id="A0A9P7HC38"/>
<name>A0A9P7HC38_9HYPO</name>
<dbReference type="PANTHER" id="PTHR40619">
    <property type="entry name" value="FUNGAL STAND N-TERMINAL GOODBYE DOMAIN-CONTAINING PROTEIN"/>
    <property type="match status" value="1"/>
</dbReference>
<dbReference type="PANTHER" id="PTHR40619:SF3">
    <property type="entry name" value="FUNGAL STAND N-TERMINAL GOODBYE DOMAIN-CONTAINING PROTEIN"/>
    <property type="match status" value="1"/>
</dbReference>
<evidence type="ECO:0000313" key="2">
    <source>
        <dbReference type="EMBL" id="KAG5665510.1"/>
    </source>
</evidence>
<protein>
    <recommendedName>
        <fullName evidence="1">DUF7708 domain-containing protein</fullName>
    </recommendedName>
</protein>
<organism evidence="2 3">
    <name type="scientific">Fusarium avenaceum</name>
    <dbReference type="NCBI Taxonomy" id="40199"/>
    <lineage>
        <taxon>Eukaryota</taxon>
        <taxon>Fungi</taxon>
        <taxon>Dikarya</taxon>
        <taxon>Ascomycota</taxon>
        <taxon>Pezizomycotina</taxon>
        <taxon>Sordariomycetes</taxon>
        <taxon>Hypocreomycetidae</taxon>
        <taxon>Hypocreales</taxon>
        <taxon>Nectriaceae</taxon>
        <taxon>Fusarium</taxon>
        <taxon>Fusarium tricinctum species complex</taxon>
    </lineage>
</organism>
<comment type="caution">
    <text evidence="2">The sequence shown here is derived from an EMBL/GenBank/DDBJ whole genome shotgun (WGS) entry which is preliminary data.</text>
</comment>
<reference evidence="2" key="1">
    <citation type="submission" date="2021-04" db="EMBL/GenBank/DDBJ databases">
        <title>Draft genome of Fusarium avenaceum strain F156N33, isolated from an atmospheric sample in Virginia.</title>
        <authorList>
            <person name="Yang S."/>
            <person name="Vinatzer B.A."/>
            <person name="Coleman J."/>
        </authorList>
    </citation>
    <scope>NUCLEOTIDE SEQUENCE</scope>
    <source>
        <strain evidence="2">F156N33</strain>
    </source>
</reference>
<feature type="domain" description="DUF7708" evidence="1">
    <location>
        <begin position="178"/>
        <end position="290"/>
    </location>
</feature>
<dbReference type="Proteomes" id="UP000782241">
    <property type="component" value="Unassembled WGS sequence"/>
</dbReference>
<dbReference type="Pfam" id="PF24809">
    <property type="entry name" value="DUF7708"/>
    <property type="match status" value="1"/>
</dbReference>
<dbReference type="EMBL" id="JAGPUO010000001">
    <property type="protein sequence ID" value="KAG5665510.1"/>
    <property type="molecule type" value="Genomic_DNA"/>
</dbReference>
<evidence type="ECO:0000313" key="3">
    <source>
        <dbReference type="Proteomes" id="UP000782241"/>
    </source>
</evidence>
<keyword evidence="3" id="KW-1185">Reference proteome</keyword>
<sequence>MQTLHISILIKDTAEDMNNMNDTLNSPSASGRPRPTPEVPEFMVRRLDGSVHPGLIARPGCGVIYKESQQWIPETSLDLPINRDEIYSICLHAQSSLVRKANELCVKRNIEPLDFAVAQSWDEVEQSVSQACKTLEQLSSKDKTLSPGFTNKLKGRFRSLCTNAGAGTTLTNLVPTDSYCSVLCGGLRIIFKALEETGKNREEVYNVLEEIPFILDDNSALLDLYHDDGELHRRVASLYRAIYQLMEVIVDWFLKSSRVIGTKLLFNPTGFSGKLKDCLAHVKNTKQRFTARIAAISANQLKLLEQQNCSIMNSQIQDTKQIMMILEQSKNTHLLVLDTLVQFLDSGSKAGQAYVYSPVYEDAVPQILAPELDIDTLLDQYLYDAQLVHRDCQSIFRSRYAPGDYARDSNAQPTELVMSIILQLLDQYHDFDLQDLANIFSDFDPSDLDSVLSSFEALVTELPSHVFLVALVDDKLFVAVMALTTFASATPVAETADVQNLEARGNCLGYANYNACAAGRRRTCHIGAGQASCFAAASRVCQENC</sequence>
<evidence type="ECO:0000259" key="1">
    <source>
        <dbReference type="Pfam" id="PF24809"/>
    </source>
</evidence>
<accession>A0A9P7HC38</accession>
<dbReference type="InterPro" id="IPR056125">
    <property type="entry name" value="DUF7708"/>
</dbReference>